<dbReference type="Gene3D" id="3.40.640.10">
    <property type="entry name" value="Type I PLP-dependent aspartate aminotransferase-like (Major domain)"/>
    <property type="match status" value="1"/>
</dbReference>
<dbReference type="GO" id="GO:0016829">
    <property type="term" value="F:lyase activity"/>
    <property type="evidence" value="ECO:0007669"/>
    <property type="project" value="UniProtKB-KW"/>
</dbReference>
<evidence type="ECO:0000259" key="1">
    <source>
        <dbReference type="Pfam" id="PF00266"/>
    </source>
</evidence>
<accession>A0A1C6R7Y4</accession>
<evidence type="ECO:0000313" key="2">
    <source>
        <dbReference type="EMBL" id="SCL13006.1"/>
    </source>
</evidence>
<dbReference type="InterPro" id="IPR015421">
    <property type="entry name" value="PyrdxlP-dep_Trfase_major"/>
</dbReference>
<dbReference type="Proteomes" id="UP000199699">
    <property type="component" value="Unassembled WGS sequence"/>
</dbReference>
<dbReference type="InterPro" id="IPR015424">
    <property type="entry name" value="PyrdxlP-dep_Trfase"/>
</dbReference>
<dbReference type="EMBL" id="FMHT01000002">
    <property type="protein sequence ID" value="SCL13006.1"/>
    <property type="molecule type" value="Genomic_DNA"/>
</dbReference>
<dbReference type="SUPFAM" id="SSF53383">
    <property type="entry name" value="PLP-dependent transferases"/>
    <property type="match status" value="1"/>
</dbReference>
<sequence>MAQTPIDSSDLRRELPSLIGRVHLASCSHAPRSPGVESSLLAMLAAMESPAVTWQAWEHQVEQLRYRVAALLGAQEHQIALLADASTAAYQVASARGWTARSRIVTCSAEFPGVAHAWLAQRRRGAEVVFVGDRDGRVCLTDYLRAIDGRTALVSVPAVTYTHGHRLPVQDIVEAAHRAGAEVFVDAYQALGVEPLDVRQWDCDYLVAGFGKYALGLPGVVALYERAARGGRTPALTGWQGRRDPHRFDSRLMDWPDGARRFQVGTPAVPSVYAANAALSMVADLDLGQVRRHVAQMVRLARQLVTSQGLVVTTPQEHGAHLAVLHPAPEAAARWLADRNVAVAPRGRLIRLAMHAFTTTEDVETACRLLGEFSDSRAADRRRTRRQAAVA</sequence>
<keyword evidence="2" id="KW-0456">Lyase</keyword>
<protein>
    <submittedName>
        <fullName evidence="2">Selenocysteine lyase/Cysteine desulfurase</fullName>
    </submittedName>
</protein>
<dbReference type="Pfam" id="PF00266">
    <property type="entry name" value="Aminotran_5"/>
    <property type="match status" value="1"/>
</dbReference>
<reference evidence="2 3" key="1">
    <citation type="submission" date="2016-06" db="EMBL/GenBank/DDBJ databases">
        <authorList>
            <person name="Kjaerup R.B."/>
            <person name="Dalgaard T.S."/>
            <person name="Juul-Madsen H.R."/>
        </authorList>
    </citation>
    <scope>NUCLEOTIDE SEQUENCE [LARGE SCALE GENOMIC DNA]</scope>
    <source>
        <strain evidence="2 3">DSM 43818</strain>
    </source>
</reference>
<dbReference type="STRING" id="145857.GA0070616_0096"/>
<proteinExistence type="predicted"/>
<dbReference type="InterPro" id="IPR015422">
    <property type="entry name" value="PyrdxlP-dep_Trfase_small"/>
</dbReference>
<gene>
    <name evidence="2" type="ORF">GA0070616_0096</name>
</gene>
<feature type="domain" description="Aminotransferase class V" evidence="1">
    <location>
        <begin position="58"/>
        <end position="344"/>
    </location>
</feature>
<name>A0A1C6R7Y4_9ACTN</name>
<dbReference type="PANTHER" id="PTHR43586:SF15">
    <property type="entry name" value="BLR3095 PROTEIN"/>
    <property type="match status" value="1"/>
</dbReference>
<dbReference type="InterPro" id="IPR000192">
    <property type="entry name" value="Aminotrans_V_dom"/>
</dbReference>
<evidence type="ECO:0000313" key="3">
    <source>
        <dbReference type="Proteomes" id="UP000199699"/>
    </source>
</evidence>
<dbReference type="PANTHER" id="PTHR43586">
    <property type="entry name" value="CYSTEINE DESULFURASE"/>
    <property type="match status" value="1"/>
</dbReference>
<organism evidence="2 3">
    <name type="scientific">Micromonospora nigra</name>
    <dbReference type="NCBI Taxonomy" id="145857"/>
    <lineage>
        <taxon>Bacteria</taxon>
        <taxon>Bacillati</taxon>
        <taxon>Actinomycetota</taxon>
        <taxon>Actinomycetes</taxon>
        <taxon>Micromonosporales</taxon>
        <taxon>Micromonosporaceae</taxon>
        <taxon>Micromonospora</taxon>
    </lineage>
</organism>
<dbReference type="AlphaFoldDB" id="A0A1C6R7Y4"/>
<dbReference type="RefSeq" id="WP_091074821.1">
    <property type="nucleotide sequence ID" value="NZ_FMHT01000002.1"/>
</dbReference>
<keyword evidence="3" id="KW-1185">Reference proteome</keyword>
<dbReference type="OrthoDB" id="250246at2"/>
<dbReference type="Gene3D" id="3.90.1150.10">
    <property type="entry name" value="Aspartate Aminotransferase, domain 1"/>
    <property type="match status" value="1"/>
</dbReference>